<keyword evidence="3" id="KW-0378">Hydrolase</keyword>
<organism evidence="7">
    <name type="scientific">Zea mays</name>
    <name type="common">Maize</name>
    <dbReference type="NCBI Taxonomy" id="4577"/>
    <lineage>
        <taxon>Eukaryota</taxon>
        <taxon>Viridiplantae</taxon>
        <taxon>Streptophyta</taxon>
        <taxon>Embryophyta</taxon>
        <taxon>Tracheophyta</taxon>
        <taxon>Spermatophyta</taxon>
        <taxon>Magnoliopsida</taxon>
        <taxon>Liliopsida</taxon>
        <taxon>Poales</taxon>
        <taxon>Poaceae</taxon>
        <taxon>PACMAD clade</taxon>
        <taxon>Panicoideae</taxon>
        <taxon>Andropogonodae</taxon>
        <taxon>Andropogoneae</taxon>
        <taxon>Tripsacinae</taxon>
        <taxon>Zea</taxon>
    </lineage>
</organism>
<dbReference type="Pfam" id="PF13180">
    <property type="entry name" value="PDZ_2"/>
    <property type="match status" value="1"/>
</dbReference>
<dbReference type="InterPro" id="IPR041517">
    <property type="entry name" value="DEGP_PDZ"/>
</dbReference>
<dbReference type="PANTHER" id="PTHR45980">
    <property type="match status" value="1"/>
</dbReference>
<dbReference type="AlphaFoldDB" id="A0A1D6M4G6"/>
<gene>
    <name evidence="8" type="primary">LOC100274250</name>
    <name evidence="7" type="ORF">ZEAMMB73_Zm00001d038198</name>
</gene>
<reference evidence="9" key="1">
    <citation type="journal article" date="2009" name="Science">
        <title>The B73 maize genome: complexity, diversity, and dynamics.</title>
        <authorList>
            <person name="Schnable P.S."/>
            <person name="Ware D."/>
            <person name="Fulton R.S."/>
            <person name="Stein J.C."/>
            <person name="Wei F."/>
            <person name="Pasternak S."/>
            <person name="Liang C."/>
            <person name="Zhang J."/>
            <person name="Fulton L."/>
            <person name="Graves T.A."/>
            <person name="Minx P."/>
            <person name="Reily A.D."/>
            <person name="Courtney L."/>
            <person name="Kruchowski S.S."/>
            <person name="Tomlinson C."/>
            <person name="Strong C."/>
            <person name="Delehaunty K."/>
            <person name="Fronick C."/>
            <person name="Courtney B."/>
            <person name="Rock S.M."/>
            <person name="Belter E."/>
            <person name="Du F."/>
            <person name="Kim K."/>
            <person name="Abbott R.M."/>
            <person name="Cotton M."/>
            <person name="Levy A."/>
            <person name="Marchetto P."/>
            <person name="Ochoa K."/>
            <person name="Jackson S.M."/>
            <person name="Gillam B."/>
            <person name="Chen W."/>
            <person name="Yan L."/>
            <person name="Higginbotham J."/>
            <person name="Cardenas M."/>
            <person name="Waligorski J."/>
            <person name="Applebaum E."/>
            <person name="Phelps L."/>
            <person name="Falcone J."/>
            <person name="Kanchi K."/>
            <person name="Thane T."/>
            <person name="Scimone A."/>
            <person name="Thane N."/>
            <person name="Henke J."/>
            <person name="Wang T."/>
            <person name="Ruppert J."/>
            <person name="Shah N."/>
            <person name="Rotter K."/>
            <person name="Hodges J."/>
            <person name="Ingenthron E."/>
            <person name="Cordes M."/>
            <person name="Kohlberg S."/>
            <person name="Sgro J."/>
            <person name="Delgado B."/>
            <person name="Mead K."/>
            <person name="Chinwalla A."/>
            <person name="Leonard S."/>
            <person name="Crouse K."/>
            <person name="Collura K."/>
            <person name="Kudrna D."/>
            <person name="Currie J."/>
            <person name="He R."/>
            <person name="Angelova A."/>
            <person name="Rajasekar S."/>
            <person name="Mueller T."/>
            <person name="Lomeli R."/>
            <person name="Scara G."/>
            <person name="Ko A."/>
            <person name="Delaney K."/>
            <person name="Wissotski M."/>
            <person name="Lopez G."/>
            <person name="Campos D."/>
            <person name="Braidotti M."/>
            <person name="Ashley E."/>
            <person name="Golser W."/>
            <person name="Kim H."/>
            <person name="Lee S."/>
            <person name="Lin J."/>
            <person name="Dujmic Z."/>
            <person name="Kim W."/>
            <person name="Talag J."/>
            <person name="Zuccolo A."/>
            <person name="Fan C."/>
            <person name="Sebastian A."/>
            <person name="Kramer M."/>
            <person name="Spiegel L."/>
            <person name="Nascimento L."/>
            <person name="Zutavern T."/>
            <person name="Miller B."/>
            <person name="Ambroise C."/>
            <person name="Muller S."/>
            <person name="Spooner W."/>
            <person name="Narechania A."/>
            <person name="Ren L."/>
            <person name="Wei S."/>
            <person name="Kumari S."/>
            <person name="Faga B."/>
            <person name="Levy M.J."/>
            <person name="McMahan L."/>
            <person name="Van Buren P."/>
            <person name="Vaughn M.W."/>
            <person name="Ying K."/>
            <person name="Yeh C.-T."/>
            <person name="Emrich S.J."/>
            <person name="Jia Y."/>
            <person name="Kalyanaraman A."/>
            <person name="Hsia A.-P."/>
            <person name="Barbazuk W.B."/>
            <person name="Baucom R.S."/>
            <person name="Brutnell T.P."/>
            <person name="Carpita N.C."/>
            <person name="Chaparro C."/>
            <person name="Chia J.-M."/>
            <person name="Deragon J.-M."/>
            <person name="Estill J.C."/>
            <person name="Fu Y."/>
            <person name="Jeddeloh J.A."/>
            <person name="Han Y."/>
            <person name="Lee H."/>
            <person name="Li P."/>
            <person name="Lisch D.R."/>
            <person name="Liu S."/>
            <person name="Liu Z."/>
            <person name="Nagel D.H."/>
            <person name="McCann M.C."/>
            <person name="SanMiguel P."/>
            <person name="Myers A.M."/>
            <person name="Nettleton D."/>
            <person name="Nguyen J."/>
            <person name="Penning B.W."/>
            <person name="Ponnala L."/>
            <person name="Schneider K.L."/>
            <person name="Schwartz D.C."/>
            <person name="Sharma A."/>
            <person name="Soderlund C."/>
            <person name="Springer N.M."/>
            <person name="Sun Q."/>
            <person name="Wang H."/>
            <person name="Waterman M."/>
            <person name="Westerman R."/>
            <person name="Wolfgruber T.K."/>
            <person name="Yang L."/>
            <person name="Yu Y."/>
            <person name="Zhang L."/>
            <person name="Zhou S."/>
            <person name="Zhu Q."/>
            <person name="Bennetzen J.L."/>
            <person name="Dawe R.K."/>
            <person name="Jiang J."/>
            <person name="Jiang N."/>
            <person name="Presting G.G."/>
            <person name="Wessler S.R."/>
            <person name="Aluru S."/>
            <person name="Martienssen R.A."/>
            <person name="Clifton S.W."/>
            <person name="McCombie W.R."/>
            <person name="Wing R.A."/>
            <person name="Wilson R.K."/>
        </authorList>
    </citation>
    <scope>NUCLEOTIDE SEQUENCE [LARGE SCALE GENOMIC DNA]</scope>
    <source>
        <strain evidence="9">cv. B73</strain>
    </source>
</reference>
<dbReference type="EMBL" id="CM000782">
    <property type="protein sequence ID" value="AQK86024.1"/>
    <property type="molecule type" value="Genomic_DNA"/>
</dbReference>
<dbReference type="GO" id="GO:0006508">
    <property type="term" value="P:proteolysis"/>
    <property type="evidence" value="ECO:0007669"/>
    <property type="project" value="UniProtKB-KW"/>
</dbReference>
<dbReference type="Gene3D" id="2.30.42.10">
    <property type="match status" value="1"/>
</dbReference>
<protein>
    <submittedName>
        <fullName evidence="7">Protease Do-like 10 mitochondrial</fullName>
    </submittedName>
</protein>
<evidence type="ECO:0007829" key="10">
    <source>
        <dbReference type="PeptideAtlas" id="A0A1D6M4G6"/>
    </source>
</evidence>
<reference evidence="8" key="4">
    <citation type="submission" date="2021-05" db="UniProtKB">
        <authorList>
            <consortium name="EnsemblPlants"/>
        </authorList>
    </citation>
    <scope>IDENTIFICATION</scope>
    <source>
        <strain evidence="8">cv. B73</strain>
    </source>
</reference>
<dbReference type="PANTHER" id="PTHR45980:SF9">
    <property type="entry name" value="PROTEASE DO-LIKE 10, MITOCHONDRIAL-RELATED"/>
    <property type="match status" value="1"/>
</dbReference>
<evidence type="ECO:0000259" key="5">
    <source>
        <dbReference type="Pfam" id="PF13180"/>
    </source>
</evidence>
<dbReference type="Proteomes" id="UP000007305">
    <property type="component" value="Chromosome 6"/>
</dbReference>
<reference evidence="8" key="3">
    <citation type="submission" date="2019-07" db="EMBL/GenBank/DDBJ databases">
        <authorList>
            <person name="Seetharam A."/>
            <person name="Woodhouse M."/>
            <person name="Cannon E."/>
        </authorList>
    </citation>
    <scope>NUCLEOTIDE SEQUENCE [LARGE SCALE GENOMIC DNA]</scope>
    <source>
        <strain evidence="8">cv. B73</strain>
    </source>
</reference>
<evidence type="ECO:0000313" key="8">
    <source>
        <dbReference type="EnsemblPlants" id="Zm00001eb288180_P002"/>
    </source>
</evidence>
<dbReference type="RefSeq" id="XP_008647597.1">
    <property type="nucleotide sequence ID" value="XM_008649375.3"/>
</dbReference>
<proteinExistence type="evidence at protein level"/>
<dbReference type="EnsemblPlants" id="Zm00001eb288180_T002">
    <property type="protein sequence ID" value="Zm00001eb288180_P002"/>
    <property type="gene ID" value="Zm00001eb288180"/>
</dbReference>
<dbReference type="ExpressionAtlas" id="A0A1D6M4G6">
    <property type="expression patterns" value="baseline and differential"/>
</dbReference>
<evidence type="ECO:0000256" key="3">
    <source>
        <dbReference type="ARBA" id="ARBA00022801"/>
    </source>
</evidence>
<dbReference type="InterPro" id="IPR001478">
    <property type="entry name" value="PDZ"/>
</dbReference>
<dbReference type="InterPro" id="IPR009003">
    <property type="entry name" value="Peptidase_S1_PA"/>
</dbReference>
<evidence type="ECO:0000259" key="6">
    <source>
        <dbReference type="Pfam" id="PF17815"/>
    </source>
</evidence>
<keyword evidence="9" id="KW-1185">Reference proteome</keyword>
<dbReference type="InterPro" id="IPR043504">
    <property type="entry name" value="Peptidase_S1_PA_chymotrypsin"/>
</dbReference>
<dbReference type="FunCoup" id="A0A1D6M4G6">
    <property type="interactions" value="96"/>
</dbReference>
<dbReference type="SUPFAM" id="SSF50156">
    <property type="entry name" value="PDZ domain-like"/>
    <property type="match status" value="1"/>
</dbReference>
<dbReference type="Gramene" id="Zm00001eb288180_T002">
    <property type="protein sequence ID" value="Zm00001eb288180_P002"/>
    <property type="gene ID" value="Zm00001eb288180"/>
</dbReference>
<reference evidence="7" key="2">
    <citation type="submission" date="2015-12" db="EMBL/GenBank/DDBJ databases">
        <title>Update maize B73 reference genome by single molecule sequencing technologies.</title>
        <authorList>
            <consortium name="Maize Genome Sequencing Project"/>
            <person name="Ware D."/>
        </authorList>
    </citation>
    <scope>NUCLEOTIDE SEQUENCE</scope>
    <source>
        <tissue evidence="7">Seedling</tissue>
    </source>
</reference>
<dbReference type="STRING" id="4577.A0A1D6M4G6"/>
<keyword evidence="10" id="KW-1267">Proteomics identification</keyword>
<dbReference type="Gene3D" id="2.40.10.10">
    <property type="entry name" value="Trypsin-like serine proteases"/>
    <property type="match status" value="2"/>
</dbReference>
<dbReference type="InterPro" id="IPR036034">
    <property type="entry name" value="PDZ_sf"/>
</dbReference>
<dbReference type="InterPro" id="IPR001940">
    <property type="entry name" value="Peptidase_S1C"/>
</dbReference>
<dbReference type="Pfam" id="PF17815">
    <property type="entry name" value="PDZ_3"/>
    <property type="match status" value="1"/>
</dbReference>
<name>A0A1D6M4G6_MAIZE</name>
<dbReference type="GO" id="GO:0004252">
    <property type="term" value="F:serine-type endopeptidase activity"/>
    <property type="evidence" value="ECO:0000318"/>
    <property type="project" value="GO_Central"/>
</dbReference>
<dbReference type="SMR" id="A0A1D6M4G6"/>
<feature type="domain" description="PDZ" evidence="5">
    <location>
        <begin position="317"/>
        <end position="417"/>
    </location>
</feature>
<dbReference type="SUPFAM" id="SSF50494">
    <property type="entry name" value="Trypsin-like serine proteases"/>
    <property type="match status" value="1"/>
</dbReference>
<evidence type="ECO:0000313" key="7">
    <source>
        <dbReference type="EMBL" id="AQK86024.1"/>
    </source>
</evidence>
<dbReference type="OMA" id="FRVGECG"/>
<evidence type="ECO:0000256" key="1">
    <source>
        <dbReference type="ARBA" id="ARBA00010541"/>
    </source>
</evidence>
<evidence type="ECO:0000313" key="9">
    <source>
        <dbReference type="Proteomes" id="UP000007305"/>
    </source>
</evidence>
<dbReference type="PaxDb" id="4577-GRMZM2G117615_P01"/>
<keyword evidence="2 7" id="KW-0645">Protease</keyword>
<dbReference type="Pfam" id="PF13365">
    <property type="entry name" value="Trypsin_2"/>
    <property type="match status" value="1"/>
</dbReference>
<dbReference type="Gene3D" id="3.20.190.20">
    <property type="match status" value="1"/>
</dbReference>
<dbReference type="OrthoDB" id="4217619at2759"/>
<keyword evidence="4" id="KW-0720">Serine protease</keyword>
<dbReference type="PRINTS" id="PR00834">
    <property type="entry name" value="PROTEASES2C"/>
</dbReference>
<dbReference type="eggNOG" id="KOG1320">
    <property type="taxonomic scope" value="Eukaryota"/>
</dbReference>
<evidence type="ECO:0000256" key="4">
    <source>
        <dbReference type="ARBA" id="ARBA00022825"/>
    </source>
</evidence>
<evidence type="ECO:0000256" key="2">
    <source>
        <dbReference type="ARBA" id="ARBA00022670"/>
    </source>
</evidence>
<sequence length="585" mass="63964">MLAAARPLRRLSSSCSSSVGALRRVLLHPPAPPPSLQPPLSPLRTLTRALLPSLAAAHRFSTTSFSTSAPSRLGECVGVLGAPAIAEEEEGEETGALVRHDTDAYAAVELALDSVVKVFTVSSSPNYFLPWQNKAQRESMGSGFVIPGRRIVTNAHVVADHTFVLVRKHGSPTKYKAEVQAVGHECDLALLTVESEEFWDGVNSLELGDIPFLQEAVAVVGYPQGGDNISVTKGVVSRVEPTQYAHGATQLMAIQIDAAINPGNSGGPAIMGDKVAGVAFQNLSGAENIGYIIPVPVIKRFISGVEESGKYSGFCTLGVSCQATENIQLRECFGMRPEMTGVLVSRINPLSDAYKVLKKDDILLEFDGVPIANDGTVPFRNRERITFDHLVSMKKPEETAVLKVLRDGKEQELGVTLRPLQPLVPVHQFDKLPSYYIFAGFVFIPLTQPYLHEFGEDWYNASPRRLCERALRELPKKTGEQLVILSQVLMDDINVGYERLAELQVKKVNGVEVENLKHLCSLVEGCTEENLRFDLDDERVIVLKYQNARLATSRVLKRHRIPSAISSDLVEDQVTDGEVETSCTS</sequence>
<dbReference type="GeneID" id="100274250"/>
<dbReference type="IntAct" id="A0A1D6M4G6">
    <property type="interactions" value="3"/>
</dbReference>
<feature type="domain" description="Protease Do-like PDZ" evidence="6">
    <location>
        <begin position="424"/>
        <end position="568"/>
    </location>
</feature>
<dbReference type="InterPro" id="IPR046449">
    <property type="entry name" value="DEGP_PDZ_sf"/>
</dbReference>
<comment type="similarity">
    <text evidence="1">Belongs to the peptidase S1C family.</text>
</comment>
<accession>A0A1D6M4G6</accession>